<dbReference type="RefSeq" id="WP_072488012.1">
    <property type="nucleotide sequence ID" value="NZ_FPJO01000020.1"/>
</dbReference>
<sequence length="281" mass="30532">MGLSRIALAGCGLFFLAATSGCGSDEWPATEEVHIGVKVDQPGTGYRNGTYGAYTGFDIRIAYMAAGALGKEPKFFAVPSDERQTAVGRDNLVVATFSIIDDRLIGKSAVDFVGPYAMTHSGILVRKADRPGIRDVSDLKDKRVCTWPGTTSGVTASRAIPKYLTAEGSDAGDCVRKLTKKQGVDAVFTDTLLLQGFAQEDKSLEVVKPKSGTFQYYGIALPKGHRDGCEKIKEELKRYMNSGKWDIDFASIFHSINKKGDYKPTTEQVDKYSCQDKVGRG</sequence>
<comment type="similarity">
    <text evidence="1">Belongs to the bacterial solute-binding protein 3 family.</text>
</comment>
<gene>
    <name evidence="6" type="ORF">SAMN02787144_1020126</name>
</gene>
<evidence type="ECO:0000313" key="6">
    <source>
        <dbReference type="EMBL" id="SFY36574.1"/>
    </source>
</evidence>
<dbReference type="GO" id="GO:0030288">
    <property type="term" value="C:outer membrane-bounded periplasmic space"/>
    <property type="evidence" value="ECO:0007669"/>
    <property type="project" value="TreeGrafter"/>
</dbReference>
<evidence type="ECO:0000256" key="2">
    <source>
        <dbReference type="ARBA" id="ARBA00022448"/>
    </source>
</evidence>
<name>A0A1K2ENE9_STRAR</name>
<dbReference type="PROSITE" id="PS51257">
    <property type="entry name" value="PROKAR_LIPOPROTEIN"/>
    <property type="match status" value="1"/>
</dbReference>
<keyword evidence="3 4" id="KW-0732">Signal</keyword>
<feature type="domain" description="Solute-binding protein family 3/N-terminal" evidence="5">
    <location>
        <begin position="32"/>
        <end position="250"/>
    </location>
</feature>
<feature type="chain" id="PRO_5038923406" evidence="4">
    <location>
        <begin position="21"/>
        <end position="281"/>
    </location>
</feature>
<dbReference type="Pfam" id="PF00497">
    <property type="entry name" value="SBP_bac_3"/>
    <property type="match status" value="1"/>
</dbReference>
<dbReference type="PANTHER" id="PTHR30085">
    <property type="entry name" value="AMINO ACID ABC TRANSPORTER PERMEASE"/>
    <property type="match status" value="1"/>
</dbReference>
<feature type="signal peptide" evidence="4">
    <location>
        <begin position="1"/>
        <end position="20"/>
    </location>
</feature>
<accession>A0A1K2ENE9</accession>
<dbReference type="Gene3D" id="3.40.190.10">
    <property type="entry name" value="Periplasmic binding protein-like II"/>
    <property type="match status" value="2"/>
</dbReference>
<dbReference type="InterPro" id="IPR051455">
    <property type="entry name" value="Bact_solute-bind_prot3"/>
</dbReference>
<dbReference type="InterPro" id="IPR001638">
    <property type="entry name" value="Solute-binding_3/MltF_N"/>
</dbReference>
<dbReference type="PANTHER" id="PTHR30085:SF6">
    <property type="entry name" value="ABC TRANSPORTER GLUTAMINE-BINDING PROTEIN GLNH"/>
    <property type="match status" value="1"/>
</dbReference>
<dbReference type="Proteomes" id="UP000181909">
    <property type="component" value="Unassembled WGS sequence"/>
</dbReference>
<dbReference type="SUPFAM" id="SSF53850">
    <property type="entry name" value="Periplasmic binding protein-like II"/>
    <property type="match status" value="1"/>
</dbReference>
<evidence type="ECO:0000313" key="7">
    <source>
        <dbReference type="Proteomes" id="UP000181909"/>
    </source>
</evidence>
<evidence type="ECO:0000256" key="3">
    <source>
        <dbReference type="ARBA" id="ARBA00022729"/>
    </source>
</evidence>
<dbReference type="AlphaFoldDB" id="A0A1K2ENE9"/>
<organism evidence="6 7">
    <name type="scientific">Streptomyces atratus</name>
    <dbReference type="NCBI Taxonomy" id="1893"/>
    <lineage>
        <taxon>Bacteria</taxon>
        <taxon>Bacillati</taxon>
        <taxon>Actinomycetota</taxon>
        <taxon>Actinomycetes</taxon>
        <taxon>Kitasatosporales</taxon>
        <taxon>Streptomycetaceae</taxon>
        <taxon>Streptomyces</taxon>
    </lineage>
</organism>
<dbReference type="GO" id="GO:0005576">
    <property type="term" value="C:extracellular region"/>
    <property type="evidence" value="ECO:0007669"/>
    <property type="project" value="TreeGrafter"/>
</dbReference>
<evidence type="ECO:0000256" key="4">
    <source>
        <dbReference type="SAM" id="SignalP"/>
    </source>
</evidence>
<protein>
    <submittedName>
        <fullName evidence="6">Glutamate transport system substrate-binding protein</fullName>
    </submittedName>
</protein>
<dbReference type="GO" id="GO:0006865">
    <property type="term" value="P:amino acid transport"/>
    <property type="evidence" value="ECO:0007669"/>
    <property type="project" value="TreeGrafter"/>
</dbReference>
<dbReference type="STRING" id="1893.SAMN02787144_1020126"/>
<reference evidence="6 7" key="1">
    <citation type="submission" date="2016-11" db="EMBL/GenBank/DDBJ databases">
        <authorList>
            <person name="Jaros S."/>
            <person name="Januszkiewicz K."/>
            <person name="Wedrychowicz H."/>
        </authorList>
    </citation>
    <scope>NUCLEOTIDE SEQUENCE [LARGE SCALE GENOMIC DNA]</scope>
    <source>
        <strain evidence="6 7">OK807</strain>
    </source>
</reference>
<keyword evidence="2" id="KW-0813">Transport</keyword>
<evidence type="ECO:0000256" key="1">
    <source>
        <dbReference type="ARBA" id="ARBA00010333"/>
    </source>
</evidence>
<proteinExistence type="inferred from homology"/>
<dbReference type="SMART" id="SM00062">
    <property type="entry name" value="PBPb"/>
    <property type="match status" value="1"/>
</dbReference>
<evidence type="ECO:0000259" key="5">
    <source>
        <dbReference type="SMART" id="SM00062"/>
    </source>
</evidence>
<dbReference type="EMBL" id="FPJO01000020">
    <property type="protein sequence ID" value="SFY36574.1"/>
    <property type="molecule type" value="Genomic_DNA"/>
</dbReference>